<comment type="similarity">
    <text evidence="1 9 10">Belongs to the peptidase A8 family.</text>
</comment>
<evidence type="ECO:0000313" key="13">
    <source>
        <dbReference type="EMBL" id="OPF84483.1"/>
    </source>
</evidence>
<feature type="transmembrane region" description="Helical" evidence="9">
    <location>
        <begin position="138"/>
        <end position="158"/>
    </location>
</feature>
<evidence type="ECO:0000256" key="5">
    <source>
        <dbReference type="ARBA" id="ARBA00022750"/>
    </source>
</evidence>
<keyword evidence="4 9" id="KW-0812">Transmembrane</keyword>
<keyword evidence="5 9" id="KW-0064">Aspartyl protease</keyword>
<feature type="region of interest" description="Disordered" evidence="11">
    <location>
        <begin position="169"/>
        <end position="266"/>
    </location>
</feature>
<dbReference type="GO" id="GO:0006508">
    <property type="term" value="P:proteolysis"/>
    <property type="evidence" value="ECO:0007669"/>
    <property type="project" value="UniProtKB-KW"/>
</dbReference>
<dbReference type="InterPro" id="IPR001872">
    <property type="entry name" value="Peptidase_A8"/>
</dbReference>
<feature type="active site" evidence="9">
    <location>
        <position position="128"/>
    </location>
</feature>
<dbReference type="Pfam" id="PF01252">
    <property type="entry name" value="Peptidase_A8"/>
    <property type="match status" value="1"/>
</dbReference>
<comment type="caution">
    <text evidence="9">Lacks conserved residue(s) required for the propagation of feature annotation.</text>
</comment>
<dbReference type="PANTHER" id="PTHR33695">
    <property type="entry name" value="LIPOPROTEIN SIGNAL PEPTIDASE"/>
    <property type="match status" value="1"/>
</dbReference>
<feature type="compositionally biased region" description="Pro residues" evidence="11">
    <location>
        <begin position="237"/>
        <end position="257"/>
    </location>
</feature>
<comment type="subcellular location">
    <subcellularLocation>
        <location evidence="9">Cell membrane</location>
        <topology evidence="9">Multi-pass membrane protein</topology>
    </subcellularLocation>
</comment>
<comment type="caution">
    <text evidence="13">The sequence shown here is derived from an EMBL/GenBank/DDBJ whole genome shotgun (WGS) entry which is preliminary data.</text>
</comment>
<keyword evidence="14" id="KW-1185">Reference proteome</keyword>
<gene>
    <name evidence="9" type="primary">lspA</name>
    <name evidence="13" type="ORF">VT50_0200080</name>
</gene>
<evidence type="ECO:0000256" key="3">
    <source>
        <dbReference type="ARBA" id="ARBA00022670"/>
    </source>
</evidence>
<evidence type="ECO:0000256" key="2">
    <source>
        <dbReference type="ARBA" id="ARBA00022475"/>
    </source>
</evidence>
<reference evidence="13" key="1">
    <citation type="submission" date="2016-12" db="EMBL/GenBank/DDBJ databases">
        <title>Genome sequence of Streptomyces antioxidans MUSC 164.</title>
        <authorList>
            <person name="Lee L.-H."/>
            <person name="Ser H.-L."/>
        </authorList>
    </citation>
    <scope>NUCLEOTIDE SEQUENCE [LARGE SCALE GENOMIC DNA]</scope>
    <source>
        <strain evidence="13">MUSC 164</strain>
    </source>
</reference>
<proteinExistence type="inferred from homology"/>
<evidence type="ECO:0000256" key="9">
    <source>
        <dbReference type="HAMAP-Rule" id="MF_00161"/>
    </source>
</evidence>
<feature type="compositionally biased region" description="Low complexity" evidence="11">
    <location>
        <begin position="216"/>
        <end position="236"/>
    </location>
</feature>
<feature type="active site" evidence="9">
    <location>
        <position position="143"/>
    </location>
</feature>
<comment type="catalytic activity">
    <reaction evidence="9">
        <text>Release of signal peptides from bacterial membrane prolipoproteins. Hydrolyzes -Xaa-Yaa-Zaa-|-(S,diacylglyceryl)Cys-, in which Xaa is hydrophobic (preferably Leu), and Yaa (Ala or Ser) and Zaa (Gly or Ala) have small, neutral side chains.</text>
        <dbReference type="EC" id="3.4.23.36"/>
    </reaction>
</comment>
<keyword evidence="2 9" id="KW-1003">Cell membrane</keyword>
<name>A0A1V4DCZ4_9ACTN</name>
<evidence type="ECO:0000256" key="6">
    <source>
        <dbReference type="ARBA" id="ARBA00022801"/>
    </source>
</evidence>
<dbReference type="EC" id="3.4.23.36" evidence="9"/>
<keyword evidence="6 9" id="KW-0378">Hydrolase</keyword>
<evidence type="ECO:0000256" key="7">
    <source>
        <dbReference type="ARBA" id="ARBA00022989"/>
    </source>
</evidence>
<protein>
    <recommendedName>
        <fullName evidence="9">Lipoprotein signal peptidase</fullName>
        <ecNumber evidence="9">3.4.23.36</ecNumber>
    </recommendedName>
    <alternativeName>
        <fullName evidence="9">Prolipoprotein signal peptidase</fullName>
    </alternativeName>
    <alternativeName>
        <fullName evidence="9">Signal peptidase II</fullName>
        <shortName evidence="9">SPase II</shortName>
    </alternativeName>
</protein>
<keyword evidence="3 9" id="KW-0645">Protease</keyword>
<evidence type="ECO:0000256" key="12">
    <source>
        <dbReference type="SAM" id="SignalP"/>
    </source>
</evidence>
<dbReference type="AlphaFoldDB" id="A0A1V4DCZ4"/>
<evidence type="ECO:0000313" key="14">
    <source>
        <dbReference type="Proteomes" id="UP000033615"/>
    </source>
</evidence>
<evidence type="ECO:0000256" key="1">
    <source>
        <dbReference type="ARBA" id="ARBA00006139"/>
    </source>
</evidence>
<keyword evidence="12" id="KW-0732">Signal</keyword>
<dbReference type="GO" id="GO:0004190">
    <property type="term" value="F:aspartic-type endopeptidase activity"/>
    <property type="evidence" value="ECO:0007669"/>
    <property type="project" value="UniProtKB-UniRule"/>
</dbReference>
<dbReference type="PRINTS" id="PR00781">
    <property type="entry name" value="LIPOSIGPTASE"/>
</dbReference>
<evidence type="ECO:0000256" key="4">
    <source>
        <dbReference type="ARBA" id="ARBA00022692"/>
    </source>
</evidence>
<dbReference type="HAMAP" id="MF_00161">
    <property type="entry name" value="LspA"/>
    <property type="match status" value="1"/>
</dbReference>
<evidence type="ECO:0000256" key="10">
    <source>
        <dbReference type="RuleBase" id="RU004181"/>
    </source>
</evidence>
<evidence type="ECO:0000256" key="8">
    <source>
        <dbReference type="ARBA" id="ARBA00023136"/>
    </source>
</evidence>
<dbReference type="Proteomes" id="UP000033615">
    <property type="component" value="Unassembled WGS sequence"/>
</dbReference>
<accession>A0A1V4DCZ4</accession>
<sequence>MMKPRPATGRLLFPLAALAVILADQLSKAMALAAWSGTVGPQARFGPFCALLVRNTGVAFGLGQSRPALIVVITLAGAVATLGAAGVGLRVRGRGAALGLGLIAGGATGNGADRMIRSPGPLRGAVIDWITLDARGPVFNLADVALLTGTLLTAALLLRRTSRAAERDVALPAPGAGAPDTSAPGTAPDPVALSLPPCAPRPDRRPDPPPPPSREPSPSARPRSAPSPSAPSRSAPSPSPGSAPAAPPPPPPAPGSPAPRGTPRSP</sequence>
<comment type="function">
    <text evidence="9">This protein specifically catalyzes the removal of signal peptides from prolipoproteins.</text>
</comment>
<feature type="signal peptide" evidence="12">
    <location>
        <begin position="1"/>
        <end position="33"/>
    </location>
</feature>
<evidence type="ECO:0000256" key="11">
    <source>
        <dbReference type="SAM" id="MobiDB-lite"/>
    </source>
</evidence>
<keyword evidence="7 9" id="KW-1133">Transmembrane helix</keyword>
<dbReference type="PANTHER" id="PTHR33695:SF1">
    <property type="entry name" value="LIPOPROTEIN SIGNAL PEPTIDASE"/>
    <property type="match status" value="1"/>
</dbReference>
<organism evidence="13 14">
    <name type="scientific">Streptomyces antioxidans</name>
    <dbReference type="NCBI Taxonomy" id="1507734"/>
    <lineage>
        <taxon>Bacteria</taxon>
        <taxon>Bacillati</taxon>
        <taxon>Actinomycetota</taxon>
        <taxon>Actinomycetes</taxon>
        <taxon>Kitasatosporales</taxon>
        <taxon>Streptomycetaceae</taxon>
        <taxon>Streptomyces</taxon>
    </lineage>
</organism>
<dbReference type="GO" id="GO:0005886">
    <property type="term" value="C:plasma membrane"/>
    <property type="evidence" value="ECO:0007669"/>
    <property type="project" value="UniProtKB-SubCell"/>
</dbReference>
<dbReference type="EMBL" id="LAKD02000001">
    <property type="protein sequence ID" value="OPF84483.1"/>
    <property type="molecule type" value="Genomic_DNA"/>
</dbReference>
<comment type="pathway">
    <text evidence="9">Protein modification; lipoprotein biosynthesis (signal peptide cleavage).</text>
</comment>
<dbReference type="UniPathway" id="UPA00665"/>
<feature type="chain" id="PRO_5012392442" description="Lipoprotein signal peptidase" evidence="12">
    <location>
        <begin position="34"/>
        <end position="266"/>
    </location>
</feature>
<feature type="transmembrane region" description="Helical" evidence="9">
    <location>
        <begin position="69"/>
        <end position="89"/>
    </location>
</feature>
<keyword evidence="8 9" id="KW-0472">Membrane</keyword>